<sequence length="631" mass="72690">MSSQALRASRESADDVAAGFYAFRTPLPEDVGEITSLMSELYAISALLSSLEHVADDPRHRRCFNMIKPDLHAVLASYAYTIEDIGDIFRDLDGPDASPATYKRTWLRMGRFFWDQSKFTLATRLSKYKMVFKEFNDLVKDGQYTSPFLAGLVNGFKALLTAQDSRFAARFEGMTIRPNDSPIDNRVSPRPPPRAPTPVRDRPVREHTARDYPARDYPARDYLARDYLARDHPARDHPTRDHPVRDYPVRDYPVRDHPVRDRPVRDRPVRDHPVRDHPVRDHPVRDHPVRDHPVRNNPAADRNARRRRSYERTRPPHLSPPMSPSSGTSSDFPPSVPDIPTSPHTSTTSRSTAPDVIKEHWAKETFGSTGTSTPLPSVREKSYCRAEPQPGVKQWIKEEGFEELLQLSLNDESDMRVSFYLRRIDHRVRILCREPHRTRPSDYYCLPLNLLEVLRDGSCLRLCRRRKRGTELVLWTQLKFTTLEDLVLFHNTFLALRSQDAGTSIGEILDHELDHEEEVFGGTIHDDEYIHALRVYKDSVTGAVRLQASVYLGEMNHTPVWTAFVTHNLKKRSWLKPYDSRTVTLRDIKPVIFMSIDDYTPPQTLQGHHVLEFTSSSDARMFLDIMDELGD</sequence>
<feature type="region of interest" description="Disordered" evidence="1">
    <location>
        <begin position="229"/>
        <end position="355"/>
    </location>
</feature>
<evidence type="ECO:0000259" key="3">
    <source>
        <dbReference type="Pfam" id="PF23076"/>
    </source>
</evidence>
<reference evidence="4" key="1">
    <citation type="submission" date="2022-11" db="EMBL/GenBank/DDBJ databases">
        <authorList>
            <person name="Petersen C."/>
        </authorList>
    </citation>
    <scope>NUCLEOTIDE SEQUENCE</scope>
    <source>
        <strain evidence="4">IBT 16849</strain>
    </source>
</reference>
<feature type="compositionally biased region" description="Basic and acidic residues" evidence="1">
    <location>
        <begin position="229"/>
        <end position="294"/>
    </location>
</feature>
<evidence type="ECO:0000313" key="4">
    <source>
        <dbReference type="EMBL" id="KAJ5185354.1"/>
    </source>
</evidence>
<feature type="compositionally biased region" description="Low complexity" evidence="1">
    <location>
        <begin position="324"/>
        <end position="354"/>
    </location>
</feature>
<dbReference type="Pfam" id="PF23074">
    <property type="entry name" value="PH_FT_N"/>
    <property type="match status" value="1"/>
</dbReference>
<accession>A0A9W9IUK7</accession>
<name>A0A9W9IUK7_9EURO</name>
<dbReference type="Pfam" id="PF23076">
    <property type="entry name" value="PH_FT_C"/>
    <property type="match status" value="1"/>
</dbReference>
<protein>
    <submittedName>
        <fullName evidence="4">Uncharacterized protein</fullName>
    </submittedName>
</protein>
<keyword evidence="5" id="KW-1185">Reference proteome</keyword>
<proteinExistence type="predicted"/>
<evidence type="ECO:0000256" key="1">
    <source>
        <dbReference type="SAM" id="MobiDB-lite"/>
    </source>
</evidence>
<comment type="caution">
    <text evidence="4">The sequence shown here is derived from an EMBL/GenBank/DDBJ whole genome shotgun (WGS) entry which is preliminary data.</text>
</comment>
<dbReference type="Proteomes" id="UP001150879">
    <property type="component" value="Unassembled WGS sequence"/>
</dbReference>
<organism evidence="4 5">
    <name type="scientific">Penicillium cf. griseofulvum</name>
    <dbReference type="NCBI Taxonomy" id="2972120"/>
    <lineage>
        <taxon>Eukaryota</taxon>
        <taxon>Fungi</taxon>
        <taxon>Dikarya</taxon>
        <taxon>Ascomycota</taxon>
        <taxon>Pezizomycotina</taxon>
        <taxon>Eurotiomycetes</taxon>
        <taxon>Eurotiomycetidae</taxon>
        <taxon>Eurotiales</taxon>
        <taxon>Aspergillaceae</taxon>
        <taxon>Penicillium</taxon>
    </lineage>
</organism>
<dbReference type="InterPro" id="IPR057082">
    <property type="entry name" value="PH_C"/>
</dbReference>
<feature type="compositionally biased region" description="Basic and acidic residues" evidence="1">
    <location>
        <begin position="199"/>
        <end position="216"/>
    </location>
</feature>
<feature type="domain" description="PH" evidence="2">
    <location>
        <begin position="390"/>
        <end position="516"/>
    </location>
</feature>
<feature type="domain" description="PH" evidence="3">
    <location>
        <begin position="517"/>
        <end position="629"/>
    </location>
</feature>
<evidence type="ECO:0000259" key="2">
    <source>
        <dbReference type="Pfam" id="PF23074"/>
    </source>
</evidence>
<reference evidence="4" key="2">
    <citation type="journal article" date="2023" name="IMA Fungus">
        <title>Comparative genomic study of the Penicillium genus elucidates a diverse pangenome and 15 lateral gene transfer events.</title>
        <authorList>
            <person name="Petersen C."/>
            <person name="Sorensen T."/>
            <person name="Nielsen M.R."/>
            <person name="Sondergaard T.E."/>
            <person name="Sorensen J.L."/>
            <person name="Fitzpatrick D.A."/>
            <person name="Frisvad J.C."/>
            <person name="Nielsen K.L."/>
        </authorList>
    </citation>
    <scope>NUCLEOTIDE SEQUENCE</scope>
    <source>
        <strain evidence="4">IBT 16849</strain>
    </source>
</reference>
<feature type="region of interest" description="Disordered" evidence="1">
    <location>
        <begin position="178"/>
        <end position="216"/>
    </location>
</feature>
<gene>
    <name evidence="4" type="ORF">N7472_010194</name>
</gene>
<evidence type="ECO:0000313" key="5">
    <source>
        <dbReference type="Proteomes" id="UP001150879"/>
    </source>
</evidence>
<dbReference type="EMBL" id="JAPQKP010000006">
    <property type="protein sequence ID" value="KAJ5185354.1"/>
    <property type="molecule type" value="Genomic_DNA"/>
</dbReference>
<dbReference type="AlphaFoldDB" id="A0A9W9IUK7"/>
<dbReference type="InterPro" id="IPR057081">
    <property type="entry name" value="PH_N"/>
</dbReference>